<sequence length="364" mass="39452">MEVKRRTAKSLVNRLSSASEETRISALCEVRLMSKNDPDSRSFLAEAGAVPHLTETLYYSSPLAQENAVATLLNISIAKREFLMSTGGLLDALSHLLRLPSATTATVQTAAATIYSLLLDEDNRPIIGSKLDIVESLINIIRNVSSPARSIKDALKALFAISLCSLNRPVMIELGAIPALFSLILKDGRIGLVEDATAVIAQVAGCGESGDAFRKVSGVRVLVDSFYPSTVSSLRARENAVSALLNLIQSGGEKTVLEVKEKCLGVLDGIMDVAESGSAKAKSKATALLRVLLEGHEDEAVRVPRSDFILDGFHRLSSHCPSSTHGRFHQLRKGKYGNSCSQKQDLEEMNLGHGKVFWRQRCFF</sequence>
<dbReference type="InterPro" id="IPR011989">
    <property type="entry name" value="ARM-like"/>
</dbReference>
<dbReference type="FunFam" id="1.25.10.10:FF:000561">
    <property type="entry name" value="ARM repeat superfamily protein"/>
    <property type="match status" value="1"/>
</dbReference>
<evidence type="ECO:0000256" key="1">
    <source>
        <dbReference type="ARBA" id="ARBA00022786"/>
    </source>
</evidence>
<dbReference type="Pfam" id="PF25598">
    <property type="entry name" value="ARM_PUB"/>
    <property type="match status" value="1"/>
</dbReference>
<organism evidence="4 5">
    <name type="scientific">Protea cynaroides</name>
    <dbReference type="NCBI Taxonomy" id="273540"/>
    <lineage>
        <taxon>Eukaryota</taxon>
        <taxon>Viridiplantae</taxon>
        <taxon>Streptophyta</taxon>
        <taxon>Embryophyta</taxon>
        <taxon>Tracheophyta</taxon>
        <taxon>Spermatophyta</taxon>
        <taxon>Magnoliopsida</taxon>
        <taxon>Proteales</taxon>
        <taxon>Proteaceae</taxon>
        <taxon>Protea</taxon>
    </lineage>
</organism>
<keyword evidence="1" id="KW-0833">Ubl conjugation pathway</keyword>
<dbReference type="InterPro" id="IPR000225">
    <property type="entry name" value="Armadillo"/>
</dbReference>
<dbReference type="PANTHER" id="PTHR23315">
    <property type="entry name" value="U BOX DOMAIN-CONTAINING"/>
    <property type="match status" value="1"/>
</dbReference>
<evidence type="ECO:0000256" key="2">
    <source>
        <dbReference type="PROSITE-ProRule" id="PRU00259"/>
    </source>
</evidence>
<dbReference type="Proteomes" id="UP001141806">
    <property type="component" value="Unassembled WGS sequence"/>
</dbReference>
<dbReference type="PROSITE" id="PS50176">
    <property type="entry name" value="ARM_REPEAT"/>
    <property type="match status" value="1"/>
</dbReference>
<evidence type="ECO:0000313" key="5">
    <source>
        <dbReference type="Proteomes" id="UP001141806"/>
    </source>
</evidence>
<dbReference type="PANTHER" id="PTHR23315:SF238">
    <property type="entry name" value="ARM REPEAT SUPERFAMILY PROTEIN"/>
    <property type="match status" value="1"/>
</dbReference>
<dbReference type="Gene3D" id="1.25.10.10">
    <property type="entry name" value="Leucine-rich Repeat Variant"/>
    <property type="match status" value="1"/>
</dbReference>
<dbReference type="EMBL" id="JAMYWD010000005">
    <property type="protein sequence ID" value="KAJ4970481.1"/>
    <property type="molecule type" value="Genomic_DNA"/>
</dbReference>
<protein>
    <recommendedName>
        <fullName evidence="3">U-box domain-containing protein</fullName>
    </recommendedName>
</protein>
<feature type="repeat" description="ARM" evidence="2">
    <location>
        <begin position="88"/>
        <end position="127"/>
    </location>
</feature>
<proteinExistence type="predicted"/>
<dbReference type="OrthoDB" id="7537227at2759"/>
<evidence type="ECO:0000259" key="3">
    <source>
        <dbReference type="Pfam" id="PF25598"/>
    </source>
</evidence>
<comment type="caution">
    <text evidence="4">The sequence shown here is derived from an EMBL/GenBank/DDBJ whole genome shotgun (WGS) entry which is preliminary data.</text>
</comment>
<gene>
    <name evidence="4" type="ORF">NE237_003580</name>
</gene>
<dbReference type="AlphaFoldDB" id="A0A9Q0KHC4"/>
<reference evidence="4" key="1">
    <citation type="journal article" date="2023" name="Plant J.">
        <title>The genome of the king protea, Protea cynaroides.</title>
        <authorList>
            <person name="Chang J."/>
            <person name="Duong T.A."/>
            <person name="Schoeman C."/>
            <person name="Ma X."/>
            <person name="Roodt D."/>
            <person name="Barker N."/>
            <person name="Li Z."/>
            <person name="Van de Peer Y."/>
            <person name="Mizrachi E."/>
        </authorList>
    </citation>
    <scope>NUCLEOTIDE SEQUENCE</scope>
    <source>
        <tissue evidence="4">Young leaves</tissue>
    </source>
</reference>
<keyword evidence="5" id="KW-1185">Reference proteome</keyword>
<dbReference type="InterPro" id="IPR058678">
    <property type="entry name" value="ARM_PUB"/>
</dbReference>
<evidence type="ECO:0000313" key="4">
    <source>
        <dbReference type="EMBL" id="KAJ4970481.1"/>
    </source>
</evidence>
<dbReference type="SMART" id="SM00185">
    <property type="entry name" value="ARM"/>
    <property type="match status" value="3"/>
</dbReference>
<dbReference type="SUPFAM" id="SSF48371">
    <property type="entry name" value="ARM repeat"/>
    <property type="match status" value="1"/>
</dbReference>
<name>A0A9Q0KHC4_9MAGN</name>
<dbReference type="InterPro" id="IPR016024">
    <property type="entry name" value="ARM-type_fold"/>
</dbReference>
<accession>A0A9Q0KHC4</accession>
<feature type="domain" description="U-box" evidence="3">
    <location>
        <begin position="11"/>
        <end position="294"/>
    </location>
</feature>